<evidence type="ECO:0000313" key="3">
    <source>
        <dbReference type="Proteomes" id="UP000007967"/>
    </source>
</evidence>
<protein>
    <submittedName>
        <fullName evidence="2">Cupin family protein</fullName>
    </submittedName>
</protein>
<accession>D2PSR6</accession>
<dbReference type="HOGENOM" id="CLU_051161_0_0_11"/>
<dbReference type="RefSeq" id="WP_012921758.1">
    <property type="nucleotide sequence ID" value="NC_013729.1"/>
</dbReference>
<name>D2PSR6_KRIFD</name>
<dbReference type="AlphaFoldDB" id="D2PSR6"/>
<dbReference type="OrthoDB" id="4518480at2"/>
<gene>
    <name evidence="2" type="ordered locus">Kfla_4157</name>
</gene>
<reference evidence="2 3" key="2">
    <citation type="journal article" date="2010" name="Stand. Genomic Sci.">
        <title>Complete genome sequence of Kribbella flavida type strain (IFO 14399).</title>
        <authorList>
            <person name="Pukall R."/>
            <person name="Lapidus A."/>
            <person name="Glavina Del Rio T."/>
            <person name="Copeland A."/>
            <person name="Tice H."/>
            <person name="Cheng J.-F."/>
            <person name="Lucas S."/>
            <person name="Chen F."/>
            <person name="Nolan M."/>
            <person name="LaButti K."/>
            <person name="Pati A."/>
            <person name="Ivanova N."/>
            <person name="Mavrommatis K."/>
            <person name="Mikhailova N."/>
            <person name="Pitluck S."/>
            <person name="Bruce D."/>
            <person name="Goodwin L."/>
            <person name="Land M."/>
            <person name="Hauser L."/>
            <person name="Chang Y.-J."/>
            <person name="Jeffries C.D."/>
            <person name="Chen A."/>
            <person name="Palaniappan K."/>
            <person name="Chain P."/>
            <person name="Rohde M."/>
            <person name="Goeker M."/>
            <person name="Bristow J."/>
            <person name="Eisen J.A."/>
            <person name="Markowitz V."/>
            <person name="Hugenholtz P."/>
            <person name="Kyrpides N.C."/>
            <person name="Klenk H.-P."/>
            <person name="Brettin T."/>
        </authorList>
    </citation>
    <scope>NUCLEOTIDE SEQUENCE [LARGE SCALE GENOMIC DNA]</scope>
    <source>
        <strain evidence="3">DSM 17836 / JCM 10339 / NBRC 14399</strain>
    </source>
</reference>
<dbReference type="Proteomes" id="UP000007967">
    <property type="component" value="Chromosome"/>
</dbReference>
<dbReference type="KEGG" id="kfl:Kfla_4157"/>
<reference evidence="3" key="1">
    <citation type="submission" date="2009-09" db="EMBL/GenBank/DDBJ databases">
        <title>The complete genome of Kribbella flavida DSM 17836.</title>
        <authorList>
            <consortium name="US DOE Joint Genome Institute (JGI-PGF)"/>
            <person name="Lucas S."/>
            <person name="Copeland A."/>
            <person name="Lapidus A."/>
            <person name="Glavina del Rio T."/>
            <person name="Dalin E."/>
            <person name="Tice H."/>
            <person name="Bruce D."/>
            <person name="Goodwin L."/>
            <person name="Pitluck S."/>
            <person name="Kyrpides N."/>
            <person name="Mavromatis K."/>
            <person name="Ivanova N."/>
            <person name="Saunders E."/>
            <person name="Brettin T."/>
            <person name="Detter J.C."/>
            <person name="Han C."/>
            <person name="Larimer F."/>
            <person name="Land M."/>
            <person name="Hauser L."/>
            <person name="Markowitz V."/>
            <person name="Cheng J.-F."/>
            <person name="Hugenholtz P."/>
            <person name="Woyke T."/>
            <person name="Wu D."/>
            <person name="Pukall R."/>
            <person name="Klenk H.-P."/>
            <person name="Eisen J.A."/>
        </authorList>
    </citation>
    <scope>NUCLEOTIDE SEQUENCE [LARGE SCALE GENOMIC DNA]</scope>
    <source>
        <strain evidence="3">DSM 17836 / JCM 10339 / NBRC 14399</strain>
    </source>
</reference>
<keyword evidence="3" id="KW-1185">Reference proteome</keyword>
<sequence>MNPLVTLDKLDWAEFAELYWDRHPVLIRGVRPVPFRADEVFSAALRARCAEGGGRIAPNASVTVEQTVQADRDGLLPAESDGCFDGYERRVGDRLDGRKYALIISAFHAFDFPLWDRERRFFAGLWDEVGLPLTSAITTLFHGNYDHSPVGVHKDRFATFMFGLRERKRMRLWTERPWTEQVGSVVDYERFLPSSFAVEVEPGDLLYWPASYFHVGENCGRTPATSVNIGVPRTEHRVSYELEDLLADSDPARLLDDGGRLAVLADGIDAPMRQEAGEVLPSTVPPALAQALTAHAKSLTDRVEMVSLRRWTAGGLEPVPPPEPFRPLADGQIVELAQGADLAQYRGALAANGHLITADLPPEALQLLSSGRSVRVDAANRPALEQLLACRALRSAGGGAAGVEGAAY</sequence>
<organism evidence="2 3">
    <name type="scientific">Kribbella flavida (strain DSM 17836 / JCM 10339 / NBRC 14399)</name>
    <dbReference type="NCBI Taxonomy" id="479435"/>
    <lineage>
        <taxon>Bacteria</taxon>
        <taxon>Bacillati</taxon>
        <taxon>Actinomycetota</taxon>
        <taxon>Actinomycetes</taxon>
        <taxon>Propionibacteriales</taxon>
        <taxon>Kribbellaceae</taxon>
        <taxon>Kribbella</taxon>
    </lineage>
</organism>
<dbReference type="SUPFAM" id="SSF51197">
    <property type="entry name" value="Clavaminate synthase-like"/>
    <property type="match status" value="1"/>
</dbReference>
<dbReference type="InterPro" id="IPR003347">
    <property type="entry name" value="JmjC_dom"/>
</dbReference>
<dbReference type="Pfam" id="PF08007">
    <property type="entry name" value="JmjC_2"/>
    <property type="match status" value="1"/>
</dbReference>
<evidence type="ECO:0000259" key="1">
    <source>
        <dbReference type="Pfam" id="PF08007"/>
    </source>
</evidence>
<proteinExistence type="predicted"/>
<evidence type="ECO:0000313" key="2">
    <source>
        <dbReference type="EMBL" id="ADB33204.1"/>
    </source>
</evidence>
<dbReference type="EMBL" id="CP001736">
    <property type="protein sequence ID" value="ADB33204.1"/>
    <property type="molecule type" value="Genomic_DNA"/>
</dbReference>
<dbReference type="Gene3D" id="2.60.120.650">
    <property type="entry name" value="Cupin"/>
    <property type="match status" value="1"/>
</dbReference>
<dbReference type="STRING" id="479435.Kfla_4157"/>
<dbReference type="eggNOG" id="COG2850">
    <property type="taxonomic scope" value="Bacteria"/>
</dbReference>
<feature type="domain" description="JmjC" evidence="1">
    <location>
        <begin position="143"/>
        <end position="232"/>
    </location>
</feature>